<reference evidence="3 5" key="1">
    <citation type="submission" date="2015-05" db="EMBL/GenBank/DDBJ databases">
        <title>Genome assembly of Archangium gephyra DSM 2261.</title>
        <authorList>
            <person name="Sharma G."/>
            <person name="Subramanian S."/>
        </authorList>
    </citation>
    <scope>NUCLEOTIDE SEQUENCE [LARGE SCALE GENOMIC DNA]</scope>
    <source>
        <strain evidence="3 5">DSM 2261</strain>
    </source>
</reference>
<keyword evidence="1" id="KW-0143">Chaperone</keyword>
<accession>A0AAC8QG32</accession>
<dbReference type="EMBL" id="CP011509">
    <property type="protein sequence ID" value="AKJ06485.1"/>
    <property type="molecule type" value="Genomic_DNA"/>
</dbReference>
<name>A0AAC8QG32_9BACT</name>
<evidence type="ECO:0000256" key="1">
    <source>
        <dbReference type="ARBA" id="ARBA00023186"/>
    </source>
</evidence>
<reference evidence="4 6" key="2">
    <citation type="submission" date="2018-08" db="EMBL/GenBank/DDBJ databases">
        <title>Genomic Encyclopedia of Archaeal and Bacterial Type Strains, Phase II (KMG-II): from individual species to whole genera.</title>
        <authorList>
            <person name="Goeker M."/>
        </authorList>
    </citation>
    <scope>NUCLEOTIDE SEQUENCE [LARGE SCALE GENOMIC DNA]</scope>
    <source>
        <strain evidence="4 6">DSM 2261</strain>
    </source>
</reference>
<dbReference type="InterPro" id="IPR051938">
    <property type="entry name" value="Apopto_cytoskel_mod"/>
</dbReference>
<dbReference type="PANTHER" id="PTHR44145">
    <property type="entry name" value="DNAJ HOMOLOG SUBFAMILY A MEMBER 3, MITOCHONDRIAL"/>
    <property type="match status" value="1"/>
</dbReference>
<evidence type="ECO:0000313" key="3">
    <source>
        <dbReference type="EMBL" id="AKJ06485.1"/>
    </source>
</evidence>
<dbReference type="PANTHER" id="PTHR44145:SF3">
    <property type="entry name" value="DNAJ HOMOLOG SUBFAMILY A MEMBER 3, MITOCHONDRIAL"/>
    <property type="match status" value="1"/>
</dbReference>
<dbReference type="Pfam" id="PF00226">
    <property type="entry name" value="DnaJ"/>
    <property type="match status" value="1"/>
</dbReference>
<dbReference type="SUPFAM" id="SSF46565">
    <property type="entry name" value="Chaperone J-domain"/>
    <property type="match status" value="1"/>
</dbReference>
<dbReference type="PROSITE" id="PS50076">
    <property type="entry name" value="DNAJ_2"/>
    <property type="match status" value="1"/>
</dbReference>
<dbReference type="InterPro" id="IPR001623">
    <property type="entry name" value="DnaJ_domain"/>
</dbReference>
<evidence type="ECO:0000313" key="6">
    <source>
        <dbReference type="Proteomes" id="UP000256345"/>
    </source>
</evidence>
<protein>
    <submittedName>
        <fullName evidence="4">Molecular chaperone DnaJ</fullName>
    </submittedName>
</protein>
<dbReference type="EMBL" id="QUMU01000005">
    <property type="protein sequence ID" value="REG32201.1"/>
    <property type="molecule type" value="Genomic_DNA"/>
</dbReference>
<sequence>MQTLDSCYELLGLSRGASQEEIREAFHRLAKQLYTNWTGPDTAARLQAIAEAYSRLEVATPGQDPAVSPTPSPRWLWRLSGHISSALACGGVRLLGDGTVELCLEKDEALTGGAATLSFDTDIVCRSCNAKASAGCERCAGTGRERERVSFWLSIPARVANGTVLHPSIEPLKLARPIDFIVRVSATP</sequence>
<dbReference type="Proteomes" id="UP000035579">
    <property type="component" value="Chromosome"/>
</dbReference>
<dbReference type="RefSeq" id="WP_047859763.1">
    <property type="nucleotide sequence ID" value="NZ_CP011509.1"/>
</dbReference>
<dbReference type="Proteomes" id="UP000256345">
    <property type="component" value="Unassembled WGS sequence"/>
</dbReference>
<evidence type="ECO:0000313" key="5">
    <source>
        <dbReference type="Proteomes" id="UP000035579"/>
    </source>
</evidence>
<gene>
    <name evidence="3" type="ORF">AA314_08111</name>
    <name evidence="4" type="ORF">ATI61_105529</name>
</gene>
<organism evidence="3 5">
    <name type="scientific">Archangium gephyra</name>
    <dbReference type="NCBI Taxonomy" id="48"/>
    <lineage>
        <taxon>Bacteria</taxon>
        <taxon>Pseudomonadati</taxon>
        <taxon>Myxococcota</taxon>
        <taxon>Myxococcia</taxon>
        <taxon>Myxococcales</taxon>
        <taxon>Cystobacterineae</taxon>
        <taxon>Archangiaceae</taxon>
        <taxon>Archangium</taxon>
    </lineage>
</organism>
<feature type="domain" description="J" evidence="2">
    <location>
        <begin position="6"/>
        <end position="81"/>
    </location>
</feature>
<dbReference type="KEGG" id="age:AA314_08111"/>
<dbReference type="AlphaFoldDB" id="A0AAC8QG32"/>
<dbReference type="CDD" id="cd06257">
    <property type="entry name" value="DnaJ"/>
    <property type="match status" value="1"/>
</dbReference>
<evidence type="ECO:0000259" key="2">
    <source>
        <dbReference type="PROSITE" id="PS50076"/>
    </source>
</evidence>
<dbReference type="InterPro" id="IPR036869">
    <property type="entry name" value="J_dom_sf"/>
</dbReference>
<dbReference type="Gene3D" id="1.10.287.110">
    <property type="entry name" value="DnaJ domain"/>
    <property type="match status" value="1"/>
</dbReference>
<dbReference type="SMART" id="SM00271">
    <property type="entry name" value="DnaJ"/>
    <property type="match status" value="1"/>
</dbReference>
<keyword evidence="6" id="KW-1185">Reference proteome</keyword>
<evidence type="ECO:0000313" key="4">
    <source>
        <dbReference type="EMBL" id="REG32201.1"/>
    </source>
</evidence>
<proteinExistence type="predicted"/>